<keyword evidence="5" id="KW-1185">Reference proteome</keyword>
<dbReference type="GO" id="GO:0003700">
    <property type="term" value="F:DNA-binding transcription factor activity"/>
    <property type="evidence" value="ECO:0007669"/>
    <property type="project" value="InterPro"/>
</dbReference>
<accession>A0A1S3YLU6</accession>
<protein>
    <submittedName>
        <fullName evidence="6">Uncharacterized protein LOC107777683</fullName>
    </submittedName>
</protein>
<name>A0A1S3YLU6_TOBAC</name>
<reference evidence="6" key="2">
    <citation type="submission" date="2025-08" db="UniProtKB">
        <authorList>
            <consortium name="RefSeq"/>
        </authorList>
    </citation>
    <scope>IDENTIFICATION</scope>
    <source>
        <tissue evidence="6">Leaf</tissue>
    </source>
</reference>
<dbReference type="RefSeq" id="XP_016453256.1">
    <property type="nucleotide sequence ID" value="XM_016597770.1"/>
</dbReference>
<evidence type="ECO:0000313" key="5">
    <source>
        <dbReference type="Proteomes" id="UP000790787"/>
    </source>
</evidence>
<keyword evidence="2" id="KW-0805">Transcription regulation</keyword>
<keyword evidence="3" id="KW-0804">Transcription</keyword>
<evidence type="ECO:0000313" key="6">
    <source>
        <dbReference type="RefSeq" id="XP_016453256.1"/>
    </source>
</evidence>
<organism evidence="5 6">
    <name type="scientific">Nicotiana tabacum</name>
    <name type="common">Common tobacco</name>
    <dbReference type="NCBI Taxonomy" id="4097"/>
    <lineage>
        <taxon>Eukaryota</taxon>
        <taxon>Viridiplantae</taxon>
        <taxon>Streptophyta</taxon>
        <taxon>Embryophyta</taxon>
        <taxon>Tracheophyta</taxon>
        <taxon>Spermatophyta</taxon>
        <taxon>Magnoliopsida</taxon>
        <taxon>eudicotyledons</taxon>
        <taxon>Gunneridae</taxon>
        <taxon>Pentapetalae</taxon>
        <taxon>asterids</taxon>
        <taxon>lamiids</taxon>
        <taxon>Solanales</taxon>
        <taxon>Solanaceae</taxon>
        <taxon>Nicotianoideae</taxon>
        <taxon>Nicotianeae</taxon>
        <taxon>Nicotiana</taxon>
    </lineage>
</organism>
<feature type="region of interest" description="Disordered" evidence="4">
    <location>
        <begin position="51"/>
        <end position="104"/>
    </location>
</feature>
<evidence type="ECO:0000256" key="3">
    <source>
        <dbReference type="ARBA" id="ARBA00023163"/>
    </source>
</evidence>
<dbReference type="AlphaFoldDB" id="A0A1S3YLU6"/>
<evidence type="ECO:0000256" key="1">
    <source>
        <dbReference type="ARBA" id="ARBA00022491"/>
    </source>
</evidence>
<dbReference type="InterPro" id="IPR040356">
    <property type="entry name" value="SPEAR"/>
</dbReference>
<dbReference type="PANTHER" id="PTHR33388:SF1">
    <property type="entry name" value="PROTEIN SPEAR2"/>
    <property type="match status" value="1"/>
</dbReference>
<proteinExistence type="predicted"/>
<dbReference type="Proteomes" id="UP000790787">
    <property type="component" value="Chromosome 2"/>
</dbReference>
<dbReference type="KEGG" id="nta:107777683"/>
<keyword evidence="1" id="KW-0678">Repressor</keyword>
<feature type="region of interest" description="Disordered" evidence="4">
    <location>
        <begin position="1"/>
        <end position="33"/>
    </location>
</feature>
<evidence type="ECO:0000256" key="4">
    <source>
        <dbReference type="SAM" id="MobiDB-lite"/>
    </source>
</evidence>
<feature type="compositionally biased region" description="Polar residues" evidence="4">
    <location>
        <begin position="53"/>
        <end position="87"/>
    </location>
</feature>
<evidence type="ECO:0000256" key="2">
    <source>
        <dbReference type="ARBA" id="ARBA00023015"/>
    </source>
</evidence>
<dbReference type="OMA" id="MANCKSG"/>
<gene>
    <name evidence="6" type="primary">LOC107777683</name>
</gene>
<dbReference type="RefSeq" id="XP_016453256.1">
    <property type="nucleotide sequence ID" value="XM_016597770.2"/>
</dbReference>
<sequence length="390" mass="42997">MTIEDHTQSCSNSNSSSATKKLKQKKVPQRGLGVAQLERIRLEEQHIKDETLHSPNVLSPNSIVSSQDSTLRPTLNSSSISSQTRLASKNCEFRPNPSKTTGMIGEGEMNLSAILGPGYDDCSKLWSSEYNTEEENKKLYQYGGVKPDLNLSHEPQIPIFSLPNKLLRSQQYQQPPCSSSMVNISSSVGNLHMEPPSNQSYNGCHYLPLWPEEVKMVGIKRPYPFPPEYPPVPAFQKFPLCYIAPVSGSHESASFSSECAVNSESGTHHKREVPLKSRTLSEVKPRNVVRGNRVLNGDFLTLAPPTAVGKGNQQDLSNSASQNSELFKFETVPFQEVAEEPSTKPGLNRLVQQPLFRFFPSANVQIGQVGITKSNCQGDVGGKVDLNLKL</sequence>
<dbReference type="OrthoDB" id="1926221at2759"/>
<reference evidence="5" key="1">
    <citation type="journal article" date="2014" name="Nat. Commun.">
        <title>The tobacco genome sequence and its comparison with those of tomato and potato.</title>
        <authorList>
            <person name="Sierro N."/>
            <person name="Battey J.N."/>
            <person name="Ouadi S."/>
            <person name="Bakaher N."/>
            <person name="Bovet L."/>
            <person name="Willig A."/>
            <person name="Goepfert S."/>
            <person name="Peitsch M.C."/>
            <person name="Ivanov N.V."/>
        </authorList>
    </citation>
    <scope>NUCLEOTIDE SEQUENCE [LARGE SCALE GENOMIC DNA]</scope>
</reference>
<dbReference type="PaxDb" id="4097-A0A1S3YLU6"/>
<dbReference type="PANTHER" id="PTHR33388">
    <property type="entry name" value="OS01G0212500 PROTEIN"/>
    <property type="match status" value="1"/>
</dbReference>
<dbReference type="GeneID" id="107777683"/>